<evidence type="ECO:0000256" key="3">
    <source>
        <dbReference type="ARBA" id="ARBA00010264"/>
    </source>
</evidence>
<dbReference type="UniPathway" id="UPA00060"/>
<dbReference type="OrthoDB" id="34166at2"/>
<evidence type="ECO:0000256" key="1">
    <source>
        <dbReference type="ARBA" id="ARBA00001881"/>
    </source>
</evidence>
<dbReference type="RefSeq" id="WP_061967499.1">
    <property type="nucleotide sequence ID" value="NZ_FMAV01000001.1"/>
</dbReference>
<dbReference type="CDD" id="cd19366">
    <property type="entry name" value="TenA_C_BhTenA-like"/>
    <property type="match status" value="1"/>
</dbReference>
<dbReference type="GO" id="GO:0050334">
    <property type="term" value="F:thiaminase activity"/>
    <property type="evidence" value="ECO:0007669"/>
    <property type="project" value="UniProtKB-EC"/>
</dbReference>
<evidence type="ECO:0000256" key="8">
    <source>
        <dbReference type="ARBA" id="ARBA00048337"/>
    </source>
</evidence>
<dbReference type="Gene3D" id="1.20.910.10">
    <property type="entry name" value="Heme oxygenase-like"/>
    <property type="match status" value="1"/>
</dbReference>
<name>A0A0V8JB69_9BACL</name>
<dbReference type="GO" id="GO:0009228">
    <property type="term" value="P:thiamine biosynthetic process"/>
    <property type="evidence" value="ECO:0007669"/>
    <property type="project" value="UniProtKB-KW"/>
</dbReference>
<comment type="similarity">
    <text evidence="3 9">Belongs to the TenA family.</text>
</comment>
<comment type="pathway">
    <text evidence="2 9">Cofactor biosynthesis; thiamine diphosphate biosynthesis.</text>
</comment>
<feature type="domain" description="Thiaminase-2/PQQC" evidence="10">
    <location>
        <begin position="15"/>
        <end position="222"/>
    </location>
</feature>
<gene>
    <name evidence="11" type="ORF">AS030_01245</name>
</gene>
<comment type="subunit">
    <text evidence="4">Homotetramer.</text>
</comment>
<evidence type="ECO:0000256" key="9">
    <source>
        <dbReference type="RuleBase" id="RU363093"/>
    </source>
</evidence>
<dbReference type="AlphaFoldDB" id="A0A0V8JB69"/>
<evidence type="ECO:0000256" key="2">
    <source>
        <dbReference type="ARBA" id="ARBA00004948"/>
    </source>
</evidence>
<dbReference type="EMBL" id="LNQN01000001">
    <property type="protein sequence ID" value="KSU84219.1"/>
    <property type="molecule type" value="Genomic_DNA"/>
</dbReference>
<dbReference type="InterPro" id="IPR027574">
    <property type="entry name" value="Thiaminase_II"/>
</dbReference>
<keyword evidence="7 9" id="KW-0784">Thiamine biosynthesis</keyword>
<evidence type="ECO:0000256" key="5">
    <source>
        <dbReference type="ARBA" id="ARBA00012684"/>
    </source>
</evidence>
<accession>A0A0V8JB69</accession>
<dbReference type="EC" id="3.5.99.2" evidence="5 9"/>
<evidence type="ECO:0000256" key="6">
    <source>
        <dbReference type="ARBA" id="ARBA00013647"/>
    </source>
</evidence>
<dbReference type="InterPro" id="IPR004305">
    <property type="entry name" value="Thiaminase-2/PQQC"/>
</dbReference>
<dbReference type="InterPro" id="IPR016084">
    <property type="entry name" value="Haem_Oase-like_multi-hlx"/>
</dbReference>
<evidence type="ECO:0000256" key="4">
    <source>
        <dbReference type="ARBA" id="ARBA00011881"/>
    </source>
</evidence>
<evidence type="ECO:0000313" key="11">
    <source>
        <dbReference type="EMBL" id="KSU84219.1"/>
    </source>
</evidence>
<dbReference type="GO" id="GO:0005829">
    <property type="term" value="C:cytosol"/>
    <property type="evidence" value="ECO:0007669"/>
    <property type="project" value="TreeGrafter"/>
</dbReference>
<reference evidence="11 12" key="1">
    <citation type="journal article" date="2014" name="Antonie Van Leeuwenhoek">
        <title>Fictibacillus enclensis sp. nov., isolated from marine sediment.</title>
        <authorList>
            <person name="Dastager S.G."/>
            <person name="Mawlankar R."/>
            <person name="Srinivasan K."/>
            <person name="Tang S.K."/>
            <person name="Lee J.C."/>
            <person name="Ramana V.V."/>
            <person name="Shouche Y.S."/>
        </authorList>
    </citation>
    <scope>NUCLEOTIDE SEQUENCE [LARGE SCALE GENOMIC DNA]</scope>
    <source>
        <strain evidence="11 12">NIO-1003</strain>
    </source>
</reference>
<organism evidence="11 12">
    <name type="scientific">Fictibacillus enclensis</name>
    <dbReference type="NCBI Taxonomy" id="1017270"/>
    <lineage>
        <taxon>Bacteria</taxon>
        <taxon>Bacillati</taxon>
        <taxon>Bacillota</taxon>
        <taxon>Bacilli</taxon>
        <taxon>Bacillales</taxon>
        <taxon>Fictibacillaceae</taxon>
        <taxon>Fictibacillus</taxon>
    </lineage>
</organism>
<comment type="caution">
    <text evidence="11">The sequence shown here is derived from an EMBL/GenBank/DDBJ whole genome shotgun (WGS) entry which is preliminary data.</text>
</comment>
<evidence type="ECO:0000259" key="10">
    <source>
        <dbReference type="Pfam" id="PF03070"/>
    </source>
</evidence>
<comment type="function">
    <text evidence="9">Catalyzes an amino-pyrimidine hydrolysis reaction at the C5' of the pyrimidine moiety of thiamine compounds, a reaction that is part of a thiamine salvage pathway.</text>
</comment>
<evidence type="ECO:0000256" key="7">
    <source>
        <dbReference type="ARBA" id="ARBA00022977"/>
    </source>
</evidence>
<dbReference type="GO" id="GO:0009229">
    <property type="term" value="P:thiamine diphosphate biosynthetic process"/>
    <property type="evidence" value="ECO:0007669"/>
    <property type="project" value="UniProtKB-UniPathway"/>
</dbReference>
<dbReference type="Proteomes" id="UP000054099">
    <property type="component" value="Unassembled WGS sequence"/>
</dbReference>
<keyword evidence="12" id="KW-1185">Reference proteome</keyword>
<keyword evidence="9" id="KW-0378">Hydrolase</keyword>
<comment type="catalytic activity">
    <reaction evidence="1 9">
        <text>4-amino-5-aminomethyl-2-methylpyrimidine + H2O = 4-amino-5-hydroxymethyl-2-methylpyrimidine + NH4(+)</text>
        <dbReference type="Rhea" id="RHEA:31799"/>
        <dbReference type="ChEBI" id="CHEBI:15377"/>
        <dbReference type="ChEBI" id="CHEBI:16892"/>
        <dbReference type="ChEBI" id="CHEBI:28938"/>
        <dbReference type="ChEBI" id="CHEBI:63416"/>
        <dbReference type="EC" id="3.5.99.2"/>
    </reaction>
</comment>
<proteinExistence type="inferred from homology"/>
<dbReference type="InterPro" id="IPR050967">
    <property type="entry name" value="Thiamine_Salvage_TenA"/>
</dbReference>
<dbReference type="NCBIfam" id="TIGR04306">
    <property type="entry name" value="salvage_TenA"/>
    <property type="match status" value="1"/>
</dbReference>
<dbReference type="Pfam" id="PF03070">
    <property type="entry name" value="TENA_THI-4"/>
    <property type="match status" value="1"/>
</dbReference>
<dbReference type="PANTHER" id="PTHR43198">
    <property type="entry name" value="BIFUNCTIONAL TH2 PROTEIN"/>
    <property type="match status" value="1"/>
</dbReference>
<protein>
    <recommendedName>
        <fullName evidence="6 9">Aminopyrimidine aminohydrolase</fullName>
        <ecNumber evidence="5 9">3.5.99.2</ecNumber>
    </recommendedName>
</protein>
<evidence type="ECO:0000313" key="12">
    <source>
        <dbReference type="Proteomes" id="UP000054099"/>
    </source>
</evidence>
<sequence length="229" mass="26997">MVKSSQQDRFTRQLHDRVLQVWEQIHRHPFVQGIKDGSLPMERFMFYMKQDYVFLKDYAKLFALGAVKAEDTETIKWFSGLLHETLHTEMDLHRSYCKEIGIGEEELENEKATPINLAYTRYMLAASQQGSLAELVSCLLPCMWSYHEIGTMLKREAGNLSGHPYGPWIEMYASEDFGSLSRWLKDKLDEWAEGKTNQELEALQNHFLTTSRFEFMFWDMVYYGHEWPV</sequence>
<comment type="catalytic activity">
    <reaction evidence="8 9">
        <text>thiamine + H2O = 5-(2-hydroxyethyl)-4-methylthiazole + 4-amino-5-hydroxymethyl-2-methylpyrimidine + H(+)</text>
        <dbReference type="Rhea" id="RHEA:17509"/>
        <dbReference type="ChEBI" id="CHEBI:15377"/>
        <dbReference type="ChEBI" id="CHEBI:15378"/>
        <dbReference type="ChEBI" id="CHEBI:16892"/>
        <dbReference type="ChEBI" id="CHEBI:17957"/>
        <dbReference type="ChEBI" id="CHEBI:18385"/>
        <dbReference type="EC" id="3.5.99.2"/>
    </reaction>
</comment>
<dbReference type="PANTHER" id="PTHR43198:SF2">
    <property type="entry name" value="SI:CH1073-67J19.1-RELATED"/>
    <property type="match status" value="1"/>
</dbReference>
<dbReference type="SUPFAM" id="SSF48613">
    <property type="entry name" value="Heme oxygenase-like"/>
    <property type="match status" value="1"/>
</dbReference>